<dbReference type="Pfam" id="PF03104">
    <property type="entry name" value="DNA_pol_B_exo1"/>
    <property type="match status" value="2"/>
</dbReference>
<evidence type="ECO:0000256" key="6">
    <source>
        <dbReference type="ARBA" id="ARBA00023125"/>
    </source>
</evidence>
<dbReference type="PRINTS" id="PR00106">
    <property type="entry name" value="DNAPOLB"/>
</dbReference>
<keyword evidence="3" id="KW-0808">Transferase</keyword>
<dbReference type="GO" id="GO:0008296">
    <property type="term" value="F:3'-5'-DNA exonuclease activity"/>
    <property type="evidence" value="ECO:0007669"/>
    <property type="project" value="TreeGrafter"/>
</dbReference>
<dbReference type="SUPFAM" id="SSF53098">
    <property type="entry name" value="Ribonuclease H-like"/>
    <property type="match status" value="1"/>
</dbReference>
<dbReference type="GO" id="GO:0006287">
    <property type="term" value="P:base-excision repair, gap-filling"/>
    <property type="evidence" value="ECO:0007669"/>
    <property type="project" value="TreeGrafter"/>
</dbReference>
<evidence type="ECO:0000259" key="8">
    <source>
        <dbReference type="Pfam" id="PF00136"/>
    </source>
</evidence>
<feature type="domain" description="DNA-directed DNA polymerase family B multifunctional" evidence="8">
    <location>
        <begin position="668"/>
        <end position="826"/>
    </location>
</feature>
<dbReference type="PANTHER" id="PTHR10322">
    <property type="entry name" value="DNA POLYMERASE CATALYTIC SUBUNIT"/>
    <property type="match status" value="1"/>
</dbReference>
<dbReference type="PROSITE" id="PS00116">
    <property type="entry name" value="DNA_POLYMERASE_B"/>
    <property type="match status" value="1"/>
</dbReference>
<dbReference type="GO" id="GO:0003887">
    <property type="term" value="F:DNA-directed DNA polymerase activity"/>
    <property type="evidence" value="ECO:0007669"/>
    <property type="project" value="UniProtKB-KW"/>
</dbReference>
<evidence type="ECO:0000256" key="1">
    <source>
        <dbReference type="ARBA" id="ARBA00005755"/>
    </source>
</evidence>
<evidence type="ECO:0000256" key="3">
    <source>
        <dbReference type="ARBA" id="ARBA00022679"/>
    </source>
</evidence>
<dbReference type="InterPro" id="IPR050240">
    <property type="entry name" value="DNA_pol_type-B"/>
</dbReference>
<sequence length="1240" mass="143440">MLQNIDLQVLDWRATDIVVTSNKSLDSDDDSDDDNNDKQFDFKNSRSYIIKAFGIDEQGSSVSVTITDFQPYFFIRPKKQQVSSVIMKKLQKHITSSLSQFLLEDFIGLNVVSKKEMWGFTNNQYFDFIQIQCKSMMCMKSCAKIVKTTSFCKFNIYESNIEPFIRFLHHKNINPSGWIRLPKNKCSNNINILRTSCVKDILIQWKHVESLAHKEYIAPLKIASFDIECTSSHGDFPLAIKCYEKVTSEFIQYFQKISNETNMTPSRIIDKIYNALLFLFCDQDIHEYKEHFSNIIFKKNNSPVDNNMLRVHAEDLFNILNNKVKLKTNLSTRYSENNSYDPIEIFKNRFNQYNNKKNDDDETIQDSVFVQLNTFLTKYFPDVEGDEVIQISTTFHHYGKTDCYYKHVITLDTCDDIEGINKIVRCKTERDVLLEWTTLIQNHDPDIITGYNIIGFDMKYIYERAQELRCVNDFSKLGRYKNKKCELQTKTLSSSALGDNFMYVIDMEGRVVVDLMKVVQRDHNLDSYKLDNVATHFIQGKVTKIIDSNTLELDSIGGIYPNSYIKLKSKEDSINDKYYVQEIVYDKKQIKVIKPFSQEQLQKDPPITWGLAKDDVTPNEIFQCQKGTSADRAKIAKYCAQDSALCNLIIIKLEIVANNIGMSNVCCVPLSYIFMRGQGVKIFSLVSKQCREDNIIIPVLNKPLEECMNDDGYEGAIVLTPDPGVYINEPISVMDYASLYPSSMISENISHDSIVLDEKYNNLNGIEYVDIIYDVFEGIGDKKNKISEKTCRFAQFKNNEKGILPRILQKLLKQRKATRKRITEKKITTIDNDTYIGFELPAEEENTFELLCNGENLVFDKDDIIRIEDAHNDFTKAVLDGLQLAYKVTANSLYGQVGARTSPIYMKELAASTTATGRNLILTAKKFMEDNYDTKVIYGDTDSIFVNFRLNEKEGLTGQEALKKSIELSVKASKEFKKAHLKAPHELEYEKTFYPFIILSKKKYVGNLYEFDVTKFKQKSMGIVLKRRDNANIVKIIYGGIIDIILNERNVQKAIDFINRSLKQLVNGQFPLENLVITKTLKAIYKDPTKIAHKVLADRMGERDPGSKPQVNDRIPFVYITTKEKNALQGNRIEHPSYIIDKKLEPDYKFYISNQLMKPISQLLALVLEDIKGYRYKNDTEFFKRKEKTLMTDKKGNVKKVQEKINTLRMIEVENILFQPILKKLEAKNQNNQFITNWFH</sequence>
<dbReference type="AlphaFoldDB" id="A0A6C0BNS7"/>
<dbReference type="SMART" id="SM00486">
    <property type="entry name" value="POLBc"/>
    <property type="match status" value="1"/>
</dbReference>
<organism evidence="10">
    <name type="scientific">viral metagenome</name>
    <dbReference type="NCBI Taxonomy" id="1070528"/>
    <lineage>
        <taxon>unclassified sequences</taxon>
        <taxon>metagenomes</taxon>
        <taxon>organismal metagenomes</taxon>
    </lineage>
</organism>
<dbReference type="Gene3D" id="3.90.1600.10">
    <property type="entry name" value="Palm domain of DNA polymerase"/>
    <property type="match status" value="1"/>
</dbReference>
<dbReference type="InterPro" id="IPR006133">
    <property type="entry name" value="DNA-dir_DNA_pol_B_exonuc"/>
</dbReference>
<dbReference type="GO" id="GO:0000166">
    <property type="term" value="F:nucleotide binding"/>
    <property type="evidence" value="ECO:0007669"/>
    <property type="project" value="InterPro"/>
</dbReference>
<comment type="similarity">
    <text evidence="1">Belongs to the DNA polymerase type-B family.</text>
</comment>
<keyword evidence="6" id="KW-0238">DNA-binding</keyword>
<evidence type="ECO:0000256" key="7">
    <source>
        <dbReference type="ARBA" id="ARBA00049244"/>
    </source>
</evidence>
<name>A0A6C0BNS7_9ZZZZ</name>
<dbReference type="PANTHER" id="PTHR10322:SF23">
    <property type="entry name" value="DNA POLYMERASE DELTA CATALYTIC SUBUNIT"/>
    <property type="match status" value="1"/>
</dbReference>
<dbReference type="InterPro" id="IPR042087">
    <property type="entry name" value="DNA_pol_B_thumb"/>
</dbReference>
<feature type="domain" description="DNA-directed DNA polymerase family B multifunctional" evidence="8">
    <location>
        <begin position="867"/>
        <end position="1165"/>
    </location>
</feature>
<dbReference type="InterPro" id="IPR012337">
    <property type="entry name" value="RNaseH-like_sf"/>
</dbReference>
<feature type="domain" description="DNA-directed DNA polymerase family B exonuclease" evidence="9">
    <location>
        <begin position="155"/>
        <end position="241"/>
    </location>
</feature>
<dbReference type="Pfam" id="PF00136">
    <property type="entry name" value="DNA_pol_B"/>
    <property type="match status" value="2"/>
</dbReference>
<protein>
    <recommendedName>
        <fullName evidence="2">DNA-directed DNA polymerase</fullName>
        <ecNumber evidence="2">2.7.7.7</ecNumber>
    </recommendedName>
</protein>
<dbReference type="InterPro" id="IPR017964">
    <property type="entry name" value="DNA-dir_DNA_pol_B_CS"/>
</dbReference>
<comment type="catalytic activity">
    <reaction evidence="7">
        <text>DNA(n) + a 2'-deoxyribonucleoside 5'-triphosphate = DNA(n+1) + diphosphate</text>
        <dbReference type="Rhea" id="RHEA:22508"/>
        <dbReference type="Rhea" id="RHEA-COMP:17339"/>
        <dbReference type="Rhea" id="RHEA-COMP:17340"/>
        <dbReference type="ChEBI" id="CHEBI:33019"/>
        <dbReference type="ChEBI" id="CHEBI:61560"/>
        <dbReference type="ChEBI" id="CHEBI:173112"/>
        <dbReference type="EC" id="2.7.7.7"/>
    </reaction>
</comment>
<dbReference type="GO" id="GO:0003677">
    <property type="term" value="F:DNA binding"/>
    <property type="evidence" value="ECO:0007669"/>
    <property type="project" value="UniProtKB-KW"/>
</dbReference>
<evidence type="ECO:0000256" key="4">
    <source>
        <dbReference type="ARBA" id="ARBA00022695"/>
    </source>
</evidence>
<evidence type="ECO:0000256" key="5">
    <source>
        <dbReference type="ARBA" id="ARBA00022932"/>
    </source>
</evidence>
<evidence type="ECO:0000259" key="9">
    <source>
        <dbReference type="Pfam" id="PF03104"/>
    </source>
</evidence>
<proteinExistence type="inferred from homology"/>
<accession>A0A6C0BNS7</accession>
<dbReference type="InterPro" id="IPR043502">
    <property type="entry name" value="DNA/RNA_pol_sf"/>
</dbReference>
<dbReference type="InterPro" id="IPR006172">
    <property type="entry name" value="DNA-dir_DNA_pol_B"/>
</dbReference>
<dbReference type="Gene3D" id="3.30.342.10">
    <property type="entry name" value="DNA Polymerase, chain B, domain 1"/>
    <property type="match status" value="1"/>
</dbReference>
<dbReference type="GO" id="GO:0043625">
    <property type="term" value="C:delta DNA polymerase complex"/>
    <property type="evidence" value="ECO:0007669"/>
    <property type="project" value="TreeGrafter"/>
</dbReference>
<dbReference type="EMBL" id="MN739216">
    <property type="protein sequence ID" value="QHS94077.1"/>
    <property type="molecule type" value="Genomic_DNA"/>
</dbReference>
<dbReference type="InterPro" id="IPR023211">
    <property type="entry name" value="DNA_pol_palm_dom_sf"/>
</dbReference>
<feature type="domain" description="DNA-directed DNA polymerase family B exonuclease" evidence="9">
    <location>
        <begin position="377"/>
        <end position="533"/>
    </location>
</feature>
<dbReference type="Gene3D" id="3.30.420.10">
    <property type="entry name" value="Ribonuclease H-like superfamily/Ribonuclease H"/>
    <property type="match status" value="2"/>
</dbReference>
<dbReference type="InterPro" id="IPR006134">
    <property type="entry name" value="DNA-dir_DNA_pol_B_multi_dom"/>
</dbReference>
<dbReference type="GO" id="GO:0045004">
    <property type="term" value="P:DNA replication proofreading"/>
    <property type="evidence" value="ECO:0007669"/>
    <property type="project" value="TreeGrafter"/>
</dbReference>
<dbReference type="Gene3D" id="1.10.132.60">
    <property type="entry name" value="DNA polymerase family B, C-terminal domain"/>
    <property type="match status" value="1"/>
</dbReference>
<dbReference type="SUPFAM" id="SSF56672">
    <property type="entry name" value="DNA/RNA polymerases"/>
    <property type="match status" value="1"/>
</dbReference>
<keyword evidence="5" id="KW-0239">DNA-directed DNA polymerase</keyword>
<keyword evidence="4" id="KW-0548">Nucleotidyltransferase</keyword>
<dbReference type="EC" id="2.7.7.7" evidence="2"/>
<dbReference type="Gene3D" id="1.10.287.690">
    <property type="entry name" value="Helix hairpin bin"/>
    <property type="match status" value="1"/>
</dbReference>
<evidence type="ECO:0000256" key="2">
    <source>
        <dbReference type="ARBA" id="ARBA00012417"/>
    </source>
</evidence>
<dbReference type="GO" id="GO:0006297">
    <property type="term" value="P:nucleotide-excision repair, DNA gap filling"/>
    <property type="evidence" value="ECO:0007669"/>
    <property type="project" value="TreeGrafter"/>
</dbReference>
<evidence type="ECO:0000313" key="10">
    <source>
        <dbReference type="EMBL" id="QHS94077.1"/>
    </source>
</evidence>
<reference evidence="10" key="1">
    <citation type="journal article" date="2020" name="Nature">
        <title>Giant virus diversity and host interactions through global metagenomics.</title>
        <authorList>
            <person name="Schulz F."/>
            <person name="Roux S."/>
            <person name="Paez-Espino D."/>
            <person name="Jungbluth S."/>
            <person name="Walsh D.A."/>
            <person name="Denef V.J."/>
            <person name="McMahon K.D."/>
            <person name="Konstantinidis K.T."/>
            <person name="Eloe-Fadrosh E.A."/>
            <person name="Kyrpides N.C."/>
            <person name="Woyke T."/>
        </authorList>
    </citation>
    <scope>NUCLEOTIDE SEQUENCE</scope>
    <source>
        <strain evidence="10">GVMAG-M-3300018416-26</strain>
    </source>
</reference>
<dbReference type="InterPro" id="IPR036397">
    <property type="entry name" value="RNaseH_sf"/>
</dbReference>